<gene>
    <name evidence="2" type="ORF">H2C83_04375</name>
</gene>
<dbReference type="AlphaFoldDB" id="A0A7W1XQR0"/>
<comment type="caution">
    <text evidence="2">The sequence shown here is derived from an EMBL/GenBank/DDBJ whole genome shotgun (WGS) entry which is preliminary data.</text>
</comment>
<dbReference type="InterPro" id="IPR054190">
    <property type="entry name" value="DUF6895"/>
</dbReference>
<protein>
    <recommendedName>
        <fullName evidence="1">DUF6895 domain-containing protein</fullName>
    </recommendedName>
</protein>
<name>A0A7W1XQR0_9BACL</name>
<keyword evidence="3" id="KW-1185">Reference proteome</keyword>
<accession>A0A7W1XQR0</accession>
<proteinExistence type="predicted"/>
<dbReference type="EMBL" id="JACEOL010000012">
    <property type="protein sequence ID" value="MBA4601569.1"/>
    <property type="molecule type" value="Genomic_DNA"/>
</dbReference>
<feature type="domain" description="DUF6895" evidence="1">
    <location>
        <begin position="9"/>
        <end position="105"/>
    </location>
</feature>
<dbReference type="Pfam" id="PF21836">
    <property type="entry name" value="DUF6895"/>
    <property type="match status" value="1"/>
</dbReference>
<reference evidence="2 3" key="1">
    <citation type="submission" date="2020-07" db="EMBL/GenBank/DDBJ databases">
        <title>Thermoactinomyces phylogeny.</title>
        <authorList>
            <person name="Dunlap C."/>
        </authorList>
    </citation>
    <scope>NUCLEOTIDE SEQUENCE [LARGE SCALE GENOMIC DNA]</scope>
    <source>
        <strain evidence="2 3">AMNI-1</strain>
    </source>
</reference>
<organism evidence="2 3">
    <name type="scientific">Thermoactinomyces mirandus</name>
    <dbReference type="NCBI Taxonomy" id="2756294"/>
    <lineage>
        <taxon>Bacteria</taxon>
        <taxon>Bacillati</taxon>
        <taxon>Bacillota</taxon>
        <taxon>Bacilli</taxon>
        <taxon>Bacillales</taxon>
        <taxon>Thermoactinomycetaceae</taxon>
        <taxon>Thermoactinomyces</taxon>
    </lineage>
</organism>
<evidence type="ECO:0000313" key="3">
    <source>
        <dbReference type="Proteomes" id="UP000538292"/>
    </source>
</evidence>
<sequence>MYSFIHKWDDPELKSQLAPVGKFLLEFFNDPIIVQYARKRPNQDDHYFIAYLTLRMAGHRLRAYEEALVRVHQSNYPDRSEKIPFRVLELQYLQWIAGLKKEPPVWAYTVPPRSDDPQSGLFNQIYPYVNVFDVRKSS</sequence>
<evidence type="ECO:0000259" key="1">
    <source>
        <dbReference type="Pfam" id="PF21836"/>
    </source>
</evidence>
<dbReference type="Proteomes" id="UP000538292">
    <property type="component" value="Unassembled WGS sequence"/>
</dbReference>
<evidence type="ECO:0000313" key="2">
    <source>
        <dbReference type="EMBL" id="MBA4601569.1"/>
    </source>
</evidence>